<evidence type="ECO:0000256" key="1">
    <source>
        <dbReference type="SAM" id="MobiDB-lite"/>
    </source>
</evidence>
<dbReference type="Proteomes" id="UP000325003">
    <property type="component" value="Unassembled WGS sequence"/>
</dbReference>
<accession>A0A5B1LDT5</accession>
<evidence type="ECO:0000313" key="3">
    <source>
        <dbReference type="Proteomes" id="UP000325003"/>
    </source>
</evidence>
<name>A0A5B1LDT5_9ACTN</name>
<organism evidence="2 3">
    <name type="scientific">Nocardioides humilatus</name>
    <dbReference type="NCBI Taxonomy" id="2607660"/>
    <lineage>
        <taxon>Bacteria</taxon>
        <taxon>Bacillati</taxon>
        <taxon>Actinomycetota</taxon>
        <taxon>Actinomycetes</taxon>
        <taxon>Propionibacteriales</taxon>
        <taxon>Nocardioidaceae</taxon>
        <taxon>Nocardioides</taxon>
    </lineage>
</organism>
<feature type="region of interest" description="Disordered" evidence="1">
    <location>
        <begin position="123"/>
        <end position="152"/>
    </location>
</feature>
<sequence>MTVRTWALRPSELARLSDAARHRFEQRLAQRVRPWVPAAAEIEHGGAVWSALTEQDDVTARCANQALSTLVAIAGDDLLEACKQAASIAARRAHAGRTGEVDVVVPAFWELLRADLVACASDDPGPLWPDGEPDWSRPPPAEQALLDTYRSR</sequence>
<gene>
    <name evidence="2" type="ORF">F0U44_09950</name>
</gene>
<dbReference type="RefSeq" id="WP_149728142.1">
    <property type="nucleotide sequence ID" value="NZ_VUJV01000003.1"/>
</dbReference>
<proteinExistence type="predicted"/>
<dbReference type="AlphaFoldDB" id="A0A5B1LDT5"/>
<reference evidence="2 3" key="2">
    <citation type="submission" date="2019-09" db="EMBL/GenBank/DDBJ databases">
        <authorList>
            <person name="Jin C."/>
        </authorList>
    </citation>
    <scope>NUCLEOTIDE SEQUENCE [LARGE SCALE GENOMIC DNA]</scope>
    <source>
        <strain evidence="2 3">BN130099</strain>
    </source>
</reference>
<evidence type="ECO:0000313" key="2">
    <source>
        <dbReference type="EMBL" id="KAA1418802.1"/>
    </source>
</evidence>
<protein>
    <submittedName>
        <fullName evidence="2">Uncharacterized protein</fullName>
    </submittedName>
</protein>
<keyword evidence="3" id="KW-1185">Reference proteome</keyword>
<comment type="caution">
    <text evidence="2">The sequence shown here is derived from an EMBL/GenBank/DDBJ whole genome shotgun (WGS) entry which is preliminary data.</text>
</comment>
<dbReference type="EMBL" id="VUJV01000003">
    <property type="protein sequence ID" value="KAA1418802.1"/>
    <property type="molecule type" value="Genomic_DNA"/>
</dbReference>
<reference evidence="2 3" key="1">
    <citation type="submission" date="2019-09" db="EMBL/GenBank/DDBJ databases">
        <title>Nocardioides panacisoli sp. nov., isolated from the soil of a ginseng field.</title>
        <authorList>
            <person name="Cho C."/>
        </authorList>
    </citation>
    <scope>NUCLEOTIDE SEQUENCE [LARGE SCALE GENOMIC DNA]</scope>
    <source>
        <strain evidence="2 3">BN130099</strain>
    </source>
</reference>